<dbReference type="EMBL" id="JANX01000957">
    <property type="protein sequence ID" value="KGM30221.1"/>
    <property type="molecule type" value="Genomic_DNA"/>
</dbReference>
<name>A0A0A0CUU5_9PROT</name>
<feature type="non-terminal residue" evidence="1">
    <location>
        <position position="77"/>
    </location>
</feature>
<evidence type="ECO:0000313" key="2">
    <source>
        <dbReference type="Proteomes" id="UP000029995"/>
    </source>
</evidence>
<gene>
    <name evidence="1" type="ORF">P409_34355</name>
</gene>
<dbReference type="Proteomes" id="UP000029995">
    <property type="component" value="Unassembled WGS sequence"/>
</dbReference>
<organism evidence="1 2">
    <name type="scientific">Inquilinus limosus MP06</name>
    <dbReference type="NCBI Taxonomy" id="1398085"/>
    <lineage>
        <taxon>Bacteria</taxon>
        <taxon>Pseudomonadati</taxon>
        <taxon>Pseudomonadota</taxon>
        <taxon>Alphaproteobacteria</taxon>
        <taxon>Rhodospirillales</taxon>
        <taxon>Rhodospirillaceae</taxon>
        <taxon>Inquilinus</taxon>
    </lineage>
</organism>
<dbReference type="RefSeq" id="WP_034849354.1">
    <property type="nucleotide sequence ID" value="NZ_JANX01000957.1"/>
</dbReference>
<dbReference type="AlphaFoldDB" id="A0A0A0CUU5"/>
<sequence>MSLRSKPDALDRLRKLRRDRERLAIETLGQERAALTAAEARERQAEADRDAYEAHRAAQEDRLYTAAMEKPAAADAL</sequence>
<proteinExistence type="predicted"/>
<comment type="caution">
    <text evidence="1">The sequence shown here is derived from an EMBL/GenBank/DDBJ whole genome shotgun (WGS) entry which is preliminary data.</text>
</comment>
<reference evidence="1 2" key="1">
    <citation type="submission" date="2014-01" db="EMBL/GenBank/DDBJ databases">
        <title>Genome sequence determination for a cystic fibrosis isolate, Inquilinus limosus.</title>
        <authorList>
            <person name="Pino M."/>
            <person name="Di Conza J."/>
            <person name="Gutkind G."/>
        </authorList>
    </citation>
    <scope>NUCLEOTIDE SEQUENCE [LARGE SCALE GENOMIC DNA]</scope>
    <source>
        <strain evidence="1 2">MP06</strain>
    </source>
</reference>
<accession>A0A0A0CUU5</accession>
<protein>
    <submittedName>
        <fullName evidence="1">Uncharacterized protein</fullName>
    </submittedName>
</protein>
<evidence type="ECO:0000313" key="1">
    <source>
        <dbReference type="EMBL" id="KGM30221.1"/>
    </source>
</evidence>